<dbReference type="EMBL" id="JHEG02000058">
    <property type="protein sequence ID" value="KIE09461.1"/>
    <property type="molecule type" value="Genomic_DNA"/>
</dbReference>
<dbReference type="STRING" id="1479485.DA73_0227780"/>
<comment type="caution">
    <text evidence="2">The sequence shown here is derived from an EMBL/GenBank/DDBJ whole genome shotgun (WGS) entry which is preliminary data.</text>
</comment>
<dbReference type="InterPro" id="IPR021373">
    <property type="entry name" value="DUF2993"/>
</dbReference>
<reference evidence="1" key="2">
    <citation type="submission" date="2019-11" db="EMBL/GenBank/DDBJ databases">
        <title>Improved Assembly of Tolypothrix boutellei genome.</title>
        <authorList>
            <person name="Sarangi A.N."/>
            <person name="Mukherjee M."/>
            <person name="Ghosh S."/>
            <person name="Singh D."/>
            <person name="Das A."/>
            <person name="Kant S."/>
            <person name="Prusty A."/>
            <person name="Tripathy S."/>
        </authorList>
    </citation>
    <scope>NUCLEOTIDE SEQUENCE</scope>
    <source>
        <strain evidence="1">VB521301</strain>
    </source>
</reference>
<dbReference type="AlphaFoldDB" id="A0A0C1N9V6"/>
<protein>
    <submittedName>
        <fullName evidence="1">DUF2993 domain-containing protein</fullName>
    </submittedName>
</protein>
<name>A0A0C1N9V6_9CYAN</name>
<dbReference type="OrthoDB" id="420681at2"/>
<reference evidence="2" key="1">
    <citation type="journal article" date="2015" name="Genome Announc.">
        <title>Draft Genome Sequence of Tolypothrix boutellei Strain VB521301.</title>
        <authorList>
            <person name="Chandrababunaidu M.M."/>
            <person name="Singh D."/>
            <person name="Sen D."/>
            <person name="Bhan S."/>
            <person name="Das S."/>
            <person name="Gupta A."/>
            <person name="Adhikary S.P."/>
            <person name="Tripathy S."/>
        </authorList>
    </citation>
    <scope>NUCLEOTIDE SEQUENCE</scope>
    <source>
        <strain evidence="2">VB521301</strain>
    </source>
</reference>
<gene>
    <name evidence="2" type="ORF">DA73_0227780</name>
    <name evidence="1" type="ORF">DA73_0400038980</name>
</gene>
<dbReference type="Proteomes" id="UP000029738">
    <property type="component" value="Unassembled WGS sequence"/>
</dbReference>
<dbReference type="EMBL" id="JHEG04000002">
    <property type="protein sequence ID" value="KAF3883721.1"/>
    <property type="molecule type" value="Genomic_DNA"/>
</dbReference>
<dbReference type="RefSeq" id="WP_038077088.1">
    <property type="nucleotide sequence ID" value="NZ_JHEG04000002.1"/>
</dbReference>
<keyword evidence="3" id="KW-1185">Reference proteome</keyword>
<proteinExistence type="predicted"/>
<evidence type="ECO:0000313" key="3">
    <source>
        <dbReference type="Proteomes" id="UP000029738"/>
    </source>
</evidence>
<sequence>MPDNPGLGEHALNKAAEIGLSSQLDEVENLDVNIQTDPFKLIQGEVDSVTIEGEGLVMQKDLRMQEMEMHTGSVAINPLSAAFGKIELTKPAKGTARVVLTQEDINRAFNSDYVRSQLQEQKIHINGQSRTIVTQQVDFRLPGNNKVTLSANVILKETNENHKVAFSAVPKVSGNGQTVSLENVEYAETQEVSPELTKALVNATSKILNLSNFDLEGMTLRIKQLEAEQGKLIIQAEAFVEQIPTG</sequence>
<evidence type="ECO:0000313" key="1">
    <source>
        <dbReference type="EMBL" id="KAF3883721.1"/>
    </source>
</evidence>
<accession>A0A0C1N9V6</accession>
<dbReference type="Pfam" id="PF11209">
    <property type="entry name" value="LmeA"/>
    <property type="match status" value="1"/>
</dbReference>
<organism evidence="2">
    <name type="scientific">Tolypothrix bouteillei VB521301</name>
    <dbReference type="NCBI Taxonomy" id="1479485"/>
    <lineage>
        <taxon>Bacteria</taxon>
        <taxon>Bacillati</taxon>
        <taxon>Cyanobacteriota</taxon>
        <taxon>Cyanophyceae</taxon>
        <taxon>Nostocales</taxon>
        <taxon>Tolypothrichaceae</taxon>
        <taxon>Tolypothrix</taxon>
    </lineage>
</organism>
<evidence type="ECO:0000313" key="2">
    <source>
        <dbReference type="EMBL" id="KIE09461.1"/>
    </source>
</evidence>